<dbReference type="OMA" id="CKIQNNS"/>
<accession>G0S069</accession>
<dbReference type="CDD" id="cd20071">
    <property type="entry name" value="SET_SMYD"/>
    <property type="match status" value="1"/>
</dbReference>
<dbReference type="InterPro" id="IPR050869">
    <property type="entry name" value="H3K4_H4K5_MeTrfase"/>
</dbReference>
<dbReference type="Pfam" id="PF00856">
    <property type="entry name" value="SET"/>
    <property type="match status" value="1"/>
</dbReference>
<dbReference type="PANTHER" id="PTHR12197">
    <property type="entry name" value="HISTONE-LYSINE N-METHYLTRANSFERASE SMYD"/>
    <property type="match status" value="1"/>
</dbReference>
<dbReference type="OrthoDB" id="265717at2759"/>
<dbReference type="InterPro" id="IPR046341">
    <property type="entry name" value="SET_dom_sf"/>
</dbReference>
<dbReference type="PANTHER" id="PTHR12197:SF251">
    <property type="entry name" value="EG:BACR7C10.4 PROTEIN"/>
    <property type="match status" value="1"/>
</dbReference>
<dbReference type="KEGG" id="cthr:CTHT_0008940"/>
<name>G0S069_CHATD</name>
<dbReference type="EMBL" id="GL988037">
    <property type="protein sequence ID" value="EGS23230.1"/>
    <property type="molecule type" value="Genomic_DNA"/>
</dbReference>
<organism evidence="3">
    <name type="scientific">Chaetomium thermophilum (strain DSM 1495 / CBS 144.50 / IMI 039719)</name>
    <name type="common">Thermochaetoides thermophila</name>
    <dbReference type="NCBI Taxonomy" id="759272"/>
    <lineage>
        <taxon>Eukaryota</taxon>
        <taxon>Fungi</taxon>
        <taxon>Dikarya</taxon>
        <taxon>Ascomycota</taxon>
        <taxon>Pezizomycotina</taxon>
        <taxon>Sordariomycetes</taxon>
        <taxon>Sordariomycetidae</taxon>
        <taxon>Sordariales</taxon>
        <taxon>Chaetomiaceae</taxon>
        <taxon>Thermochaetoides</taxon>
    </lineage>
</organism>
<dbReference type="GO" id="GO:0005634">
    <property type="term" value="C:nucleus"/>
    <property type="evidence" value="ECO:0007669"/>
    <property type="project" value="TreeGrafter"/>
</dbReference>
<dbReference type="Proteomes" id="UP000008066">
    <property type="component" value="Unassembled WGS sequence"/>
</dbReference>
<dbReference type="PROSITE" id="PS50280">
    <property type="entry name" value="SET"/>
    <property type="match status" value="1"/>
</dbReference>
<dbReference type="InterPro" id="IPR001214">
    <property type="entry name" value="SET_dom"/>
</dbReference>
<dbReference type="eggNOG" id="KOG2084">
    <property type="taxonomic scope" value="Eukaryota"/>
</dbReference>
<dbReference type="SUPFAM" id="SSF82199">
    <property type="entry name" value="SET domain"/>
    <property type="match status" value="1"/>
</dbReference>
<evidence type="ECO:0000313" key="3">
    <source>
        <dbReference type="Proteomes" id="UP000008066"/>
    </source>
</evidence>
<proteinExistence type="predicted"/>
<dbReference type="RefSeq" id="XP_006691421.1">
    <property type="nucleotide sequence ID" value="XM_006691358.1"/>
</dbReference>
<dbReference type="STRING" id="759272.G0S069"/>
<evidence type="ECO:0000313" key="2">
    <source>
        <dbReference type="EMBL" id="EGS23230.1"/>
    </source>
</evidence>
<keyword evidence="3" id="KW-1185">Reference proteome</keyword>
<dbReference type="AlphaFoldDB" id="G0S069"/>
<evidence type="ECO:0000259" key="1">
    <source>
        <dbReference type="PROSITE" id="PS50280"/>
    </source>
</evidence>
<sequence>MFGRVQQRAGKDWLPTPVRALAQVLIRLKAGDQAVAETFGSLAWAKGASDGERGILDGNVEGFKKHDQVWKDFEIQATGAVVYAGLENDFSIPRAREILCKIQTNAFNRLDPDAGMTGIYLDPVLAMANHSCMPSAFVSFDQRNAVLRAWRDIKEGDEITICYVDVTLPNKAARQEALKLYHFECRCPRCKDDLDVYQACQIDPALPLNSLSIQPDLEKLRNPPIDRSKVSKEQLDAIYEAWKTLPTTEGRSEAEHMKIARKRWEICKPLVEARMWAIEPLTTTIMQLAVCWQLSFKMVVYALPLLCFVSTECDPFKVVTPFLPWRIKGIVTIVQMLALTAELTASGALARRCDHEGLVGTLATADQVTMCEGLLRLVMKQGGDSNTGGWHVLKQAKAMLEDIEKLPGRETETAMLRVWEKDPEDPEASAFFHDQVIKPITTLASLAPEILEDKLGSKK</sequence>
<dbReference type="GeneID" id="18254932"/>
<reference evidence="2 3" key="1">
    <citation type="journal article" date="2011" name="Cell">
        <title>Insight into structure and assembly of the nuclear pore complex by utilizing the genome of a eukaryotic thermophile.</title>
        <authorList>
            <person name="Amlacher S."/>
            <person name="Sarges P."/>
            <person name="Flemming D."/>
            <person name="van Noort V."/>
            <person name="Kunze R."/>
            <person name="Devos D.P."/>
            <person name="Arumugam M."/>
            <person name="Bork P."/>
            <person name="Hurt E."/>
        </authorList>
    </citation>
    <scope>NUCLEOTIDE SEQUENCE [LARGE SCALE GENOMIC DNA]</scope>
    <source>
        <strain evidence="3">DSM 1495 / CBS 144.50 / IMI 039719</strain>
    </source>
</reference>
<feature type="domain" description="SET" evidence="1">
    <location>
        <begin position="71"/>
        <end position="164"/>
    </location>
</feature>
<protein>
    <recommendedName>
        <fullName evidence="1">SET domain-containing protein</fullName>
    </recommendedName>
</protein>
<gene>
    <name evidence="2" type="ORF">CTHT_0008940</name>
</gene>
<dbReference type="Gene3D" id="2.170.270.10">
    <property type="entry name" value="SET domain"/>
    <property type="match status" value="1"/>
</dbReference>
<dbReference type="HOGENOM" id="CLU_018406_5_3_1"/>